<reference evidence="7" key="1">
    <citation type="submission" date="2022-11" db="UniProtKB">
        <authorList>
            <consortium name="EnsemblMetazoa"/>
        </authorList>
    </citation>
    <scope>IDENTIFICATION</scope>
</reference>
<dbReference type="EnsemblMetazoa" id="XM_021041949.2">
    <property type="protein sequence ID" value="XP_020897608.2"/>
    <property type="gene ID" value="LOC110236427"/>
</dbReference>
<dbReference type="InterPro" id="IPR027417">
    <property type="entry name" value="P-loop_NTPase"/>
</dbReference>
<proteinExistence type="inferred from homology"/>
<evidence type="ECO:0000256" key="1">
    <source>
        <dbReference type="ARBA" id="ARBA00022741"/>
    </source>
</evidence>
<dbReference type="GO" id="GO:0003924">
    <property type="term" value="F:GTPase activity"/>
    <property type="evidence" value="ECO:0007669"/>
    <property type="project" value="InterPro"/>
</dbReference>
<dbReference type="PANTHER" id="PTHR10751">
    <property type="entry name" value="GUANYLATE BINDING PROTEIN"/>
    <property type="match status" value="1"/>
</dbReference>
<sequence length="565" mass="65128">TTKPKVERETLTVVPKALDQLREIKGHVCVVSIAGPCRKGKSYILSKAFEKELVFPLGHLLDQETMGIWLWVVPEKFKDSTGREFTVVLMDSEGIDAVSSKQSDDYRIFTLLVLLSSIMIYNSTGVPQRSDLEGMDFIVKLPQRIQLHTKQQPTDDQHFYEAFPYFVWLLRDVVLNLPTVYKTIKDYFIKNLFNCKAEGNTEKARKIAESILKYFSGFDAFSLPPPAYDEEVVTNLNDEKFKSQIHPEFLKQTEDFKAVLHSKLSPKKSINKGEFVTGEALAALIELFVEALNTPGAVPNVQNAWDTFVQTKCNDVLADALKAYEQEMTSFVEKKIPCEADLLQSAHKNAMEKCLEMFRNGTLSFSIKSVDKYLKELTDKTDSIMTSWLDKNRRETETFCTQLIKELKQDILDPVLARLRSQEGSKMQFGDIVAAYNEIQQKYSSNARGAKNVKASVFMNFHPELQKDMQQNIHLLQLMKDFDKTLAEEKAAKAALEEKKQKIKEEKARCEKENRDKEREMEVLRQKQQEEKAGLQELFEKNLKDQREQLTNMMEANFEEQRKDR</sequence>
<organism evidence="7 8">
    <name type="scientific">Exaiptasia diaphana</name>
    <name type="common">Tropical sea anemone</name>
    <name type="synonym">Aiptasia pulchella</name>
    <dbReference type="NCBI Taxonomy" id="2652724"/>
    <lineage>
        <taxon>Eukaryota</taxon>
        <taxon>Metazoa</taxon>
        <taxon>Cnidaria</taxon>
        <taxon>Anthozoa</taxon>
        <taxon>Hexacorallia</taxon>
        <taxon>Actiniaria</taxon>
        <taxon>Aiptasiidae</taxon>
        <taxon>Exaiptasia</taxon>
    </lineage>
</organism>
<dbReference type="PROSITE" id="PS51715">
    <property type="entry name" value="G_GB1_RHD3"/>
    <property type="match status" value="1"/>
</dbReference>
<dbReference type="Pfam" id="PF02841">
    <property type="entry name" value="GBP_C"/>
    <property type="match status" value="1"/>
</dbReference>
<dbReference type="Pfam" id="PF02263">
    <property type="entry name" value="GBP"/>
    <property type="match status" value="1"/>
</dbReference>
<evidence type="ECO:0000313" key="7">
    <source>
        <dbReference type="EnsemblMetazoa" id="XP_020897608.2"/>
    </source>
</evidence>
<dbReference type="GO" id="GO:0005525">
    <property type="term" value="F:GTP binding"/>
    <property type="evidence" value="ECO:0007669"/>
    <property type="project" value="UniProtKB-KW"/>
</dbReference>
<keyword evidence="2" id="KW-0378">Hydrolase</keyword>
<evidence type="ECO:0000256" key="3">
    <source>
        <dbReference type="ARBA" id="ARBA00023134"/>
    </source>
</evidence>
<evidence type="ECO:0000256" key="5">
    <source>
        <dbReference type="SAM" id="MobiDB-lite"/>
    </source>
</evidence>
<dbReference type="InterPro" id="IPR030386">
    <property type="entry name" value="G_GB1_RHD3_dom"/>
</dbReference>
<evidence type="ECO:0000313" key="8">
    <source>
        <dbReference type="Proteomes" id="UP000887567"/>
    </source>
</evidence>
<dbReference type="InterPro" id="IPR003191">
    <property type="entry name" value="Guanylate-bd/ATL_C"/>
</dbReference>
<comment type="similarity">
    <text evidence="4">Belongs to the TRAFAC class dynamin-like GTPase superfamily. GB1/RHD3 GTPase family.</text>
</comment>
<dbReference type="SUPFAM" id="SSF52540">
    <property type="entry name" value="P-loop containing nucleoside triphosphate hydrolases"/>
    <property type="match status" value="1"/>
</dbReference>
<protein>
    <recommendedName>
        <fullName evidence="6">GB1/RHD3-type G domain-containing protein</fullName>
    </recommendedName>
</protein>
<accession>A0A913X1V0</accession>
<dbReference type="Gene3D" id="1.20.1000.10">
    <property type="entry name" value="Guanylate-binding protein, C-terminal domain"/>
    <property type="match status" value="1"/>
</dbReference>
<dbReference type="RefSeq" id="XP_020897608.2">
    <property type="nucleotide sequence ID" value="XM_021041949.2"/>
</dbReference>
<keyword evidence="1" id="KW-0547">Nucleotide-binding</keyword>
<dbReference type="GeneID" id="110236427"/>
<dbReference type="InterPro" id="IPR015894">
    <property type="entry name" value="Guanylate-bd_N"/>
</dbReference>
<evidence type="ECO:0000259" key="6">
    <source>
        <dbReference type="PROSITE" id="PS51715"/>
    </source>
</evidence>
<feature type="region of interest" description="Disordered" evidence="5">
    <location>
        <begin position="500"/>
        <end position="529"/>
    </location>
</feature>
<name>A0A913X1V0_EXADI</name>
<dbReference type="Gene3D" id="3.40.50.300">
    <property type="entry name" value="P-loop containing nucleotide triphosphate hydrolases"/>
    <property type="match status" value="1"/>
</dbReference>
<dbReference type="AlphaFoldDB" id="A0A913X1V0"/>
<dbReference type="OrthoDB" id="5958801at2759"/>
<evidence type="ECO:0000256" key="2">
    <source>
        <dbReference type="ARBA" id="ARBA00022801"/>
    </source>
</evidence>
<evidence type="ECO:0000256" key="4">
    <source>
        <dbReference type="PROSITE-ProRule" id="PRU01052"/>
    </source>
</evidence>
<keyword evidence="8" id="KW-1185">Reference proteome</keyword>
<dbReference type="Proteomes" id="UP000887567">
    <property type="component" value="Unplaced"/>
</dbReference>
<dbReference type="SUPFAM" id="SSF48340">
    <property type="entry name" value="Interferon-induced guanylate-binding protein 1 (GBP1), C-terminal domain"/>
    <property type="match status" value="1"/>
</dbReference>
<feature type="domain" description="GB1/RHD3-type G" evidence="6">
    <location>
        <begin position="25"/>
        <end position="172"/>
    </location>
</feature>
<dbReference type="KEGG" id="epa:110236427"/>
<keyword evidence="3" id="KW-0342">GTP-binding</keyword>
<dbReference type="InterPro" id="IPR036543">
    <property type="entry name" value="Guanylate-bd_C_sf"/>
</dbReference>
<dbReference type="OMA" id="QIRSECF"/>